<protein>
    <submittedName>
        <fullName evidence="1">Uncharacterized protein</fullName>
    </submittedName>
</protein>
<sequence length="110" mass="12463">MKIRDCCQCVNLRSVGLISRKINSLRLRPRSPATFAMVSATDFFSNLYSRKRYIYYLLRLKGIDGPHWGAVFGGRVMLSAIKAWLAFRAPSHSTTAVTLGQEAEYPCQFL</sequence>
<proteinExistence type="predicted"/>
<dbReference type="AlphaFoldDB" id="A0A5C6ETZ4"/>
<keyword evidence="2" id="KW-1185">Reference proteome</keyword>
<comment type="caution">
    <text evidence="1">The sequence shown here is derived from an EMBL/GenBank/DDBJ whole genome shotgun (WGS) entry which is preliminary data.</text>
</comment>
<dbReference type="EMBL" id="SJPX01000003">
    <property type="protein sequence ID" value="TWU51854.1"/>
    <property type="molecule type" value="Genomic_DNA"/>
</dbReference>
<gene>
    <name evidence="1" type="ORF">Poly59_34490</name>
</gene>
<evidence type="ECO:0000313" key="1">
    <source>
        <dbReference type="EMBL" id="TWU51854.1"/>
    </source>
</evidence>
<reference evidence="1 2" key="1">
    <citation type="submission" date="2019-02" db="EMBL/GenBank/DDBJ databases">
        <title>Deep-cultivation of Planctomycetes and their phenomic and genomic characterization uncovers novel biology.</title>
        <authorList>
            <person name="Wiegand S."/>
            <person name="Jogler M."/>
            <person name="Boedeker C."/>
            <person name="Pinto D."/>
            <person name="Vollmers J."/>
            <person name="Rivas-Marin E."/>
            <person name="Kohn T."/>
            <person name="Peeters S.H."/>
            <person name="Heuer A."/>
            <person name="Rast P."/>
            <person name="Oberbeckmann S."/>
            <person name="Bunk B."/>
            <person name="Jeske O."/>
            <person name="Meyerdierks A."/>
            <person name="Storesund J.E."/>
            <person name="Kallscheuer N."/>
            <person name="Luecker S."/>
            <person name="Lage O.M."/>
            <person name="Pohl T."/>
            <person name="Merkel B.J."/>
            <person name="Hornburger P."/>
            <person name="Mueller R.-W."/>
            <person name="Bruemmer F."/>
            <person name="Labrenz M."/>
            <person name="Spormann A.M."/>
            <person name="Op Den Camp H."/>
            <person name="Overmann J."/>
            <person name="Amann R."/>
            <person name="Jetten M.S.M."/>
            <person name="Mascher T."/>
            <person name="Medema M.H."/>
            <person name="Devos D.P."/>
            <person name="Kaster A.-K."/>
            <person name="Ovreas L."/>
            <person name="Rohde M."/>
            <person name="Galperin M.Y."/>
            <person name="Jogler C."/>
        </authorList>
    </citation>
    <scope>NUCLEOTIDE SEQUENCE [LARGE SCALE GENOMIC DNA]</scope>
    <source>
        <strain evidence="1 2">Poly59</strain>
    </source>
</reference>
<organism evidence="1 2">
    <name type="scientific">Rubripirellula reticaptiva</name>
    <dbReference type="NCBI Taxonomy" id="2528013"/>
    <lineage>
        <taxon>Bacteria</taxon>
        <taxon>Pseudomonadati</taxon>
        <taxon>Planctomycetota</taxon>
        <taxon>Planctomycetia</taxon>
        <taxon>Pirellulales</taxon>
        <taxon>Pirellulaceae</taxon>
        <taxon>Rubripirellula</taxon>
    </lineage>
</organism>
<evidence type="ECO:0000313" key="2">
    <source>
        <dbReference type="Proteomes" id="UP000317977"/>
    </source>
</evidence>
<dbReference type="Proteomes" id="UP000317977">
    <property type="component" value="Unassembled WGS sequence"/>
</dbReference>
<accession>A0A5C6ETZ4</accession>
<name>A0A5C6ETZ4_9BACT</name>